<feature type="signal peptide" evidence="2">
    <location>
        <begin position="1"/>
        <end position="20"/>
    </location>
</feature>
<feature type="compositionally biased region" description="Polar residues" evidence="1">
    <location>
        <begin position="22"/>
        <end position="33"/>
    </location>
</feature>
<dbReference type="AlphaFoldDB" id="A0A9W6YIU6"/>
<protein>
    <submittedName>
        <fullName evidence="3">Unnamed protein product</fullName>
    </submittedName>
</protein>
<feature type="chain" id="PRO_5040988539" evidence="2">
    <location>
        <begin position="21"/>
        <end position="122"/>
    </location>
</feature>
<keyword evidence="4" id="KW-1185">Reference proteome</keyword>
<evidence type="ECO:0000256" key="1">
    <source>
        <dbReference type="SAM" id="MobiDB-lite"/>
    </source>
</evidence>
<organism evidence="3 4">
    <name type="scientific">Phytophthora lilii</name>
    <dbReference type="NCBI Taxonomy" id="2077276"/>
    <lineage>
        <taxon>Eukaryota</taxon>
        <taxon>Sar</taxon>
        <taxon>Stramenopiles</taxon>
        <taxon>Oomycota</taxon>
        <taxon>Peronosporomycetes</taxon>
        <taxon>Peronosporales</taxon>
        <taxon>Peronosporaceae</taxon>
        <taxon>Phytophthora</taxon>
    </lineage>
</organism>
<proteinExistence type="predicted"/>
<comment type="caution">
    <text evidence="3">The sequence shown here is derived from an EMBL/GenBank/DDBJ whole genome shotgun (WGS) entry which is preliminary data.</text>
</comment>
<reference evidence="3" key="1">
    <citation type="submission" date="2023-04" db="EMBL/GenBank/DDBJ databases">
        <title>Phytophthora lilii NBRC 32176.</title>
        <authorList>
            <person name="Ichikawa N."/>
            <person name="Sato H."/>
            <person name="Tonouchi N."/>
        </authorList>
    </citation>
    <scope>NUCLEOTIDE SEQUENCE</scope>
    <source>
        <strain evidence="3">NBRC 32176</strain>
    </source>
</reference>
<keyword evidence="2" id="KW-0732">Signal</keyword>
<feature type="compositionally biased region" description="Basic residues" evidence="1">
    <location>
        <begin position="111"/>
        <end position="122"/>
    </location>
</feature>
<evidence type="ECO:0000256" key="2">
    <source>
        <dbReference type="SAM" id="SignalP"/>
    </source>
</evidence>
<sequence>MRIGFAALATVALLIAGSSAATDSTGIANNSGQGAKHDKDDYTHEDDNTPVPKKSNDQEERANVNAEAIVKLTRSESQKSNSLWNNVLAKFVKLLGVKVPAAHTTNPGRFHTLKGHLRNPSE</sequence>
<feature type="region of interest" description="Disordered" evidence="1">
    <location>
        <begin position="22"/>
        <end position="63"/>
    </location>
</feature>
<evidence type="ECO:0000313" key="4">
    <source>
        <dbReference type="Proteomes" id="UP001165083"/>
    </source>
</evidence>
<evidence type="ECO:0000313" key="3">
    <source>
        <dbReference type="EMBL" id="GMF64664.1"/>
    </source>
</evidence>
<gene>
    <name evidence="3" type="ORF">Plil01_001744300</name>
</gene>
<accession>A0A9W6YIU6</accession>
<name>A0A9W6YIU6_9STRA</name>
<feature type="compositionally biased region" description="Basic and acidic residues" evidence="1">
    <location>
        <begin position="35"/>
        <end position="47"/>
    </location>
</feature>
<dbReference type="EMBL" id="BSXW01012426">
    <property type="protein sequence ID" value="GMF64664.1"/>
    <property type="molecule type" value="Genomic_DNA"/>
</dbReference>
<feature type="region of interest" description="Disordered" evidence="1">
    <location>
        <begin position="102"/>
        <end position="122"/>
    </location>
</feature>
<dbReference type="Proteomes" id="UP001165083">
    <property type="component" value="Unassembled WGS sequence"/>
</dbReference>